<comment type="caution">
    <text evidence="1">The sequence shown here is derived from an EMBL/GenBank/DDBJ whole genome shotgun (WGS) entry which is preliminary data.</text>
</comment>
<gene>
    <name evidence="1" type="ORF">J120_04415</name>
</gene>
<keyword evidence="2" id="KW-1185">Reference proteome</keyword>
<dbReference type="EMBL" id="ARQD01000004">
    <property type="protein sequence ID" value="KIX84953.1"/>
    <property type="molecule type" value="Genomic_DNA"/>
</dbReference>
<accession>A0A0D2JKM5</accession>
<name>A0A0D2JKM5_9BACT</name>
<organism evidence="1 2">
    <name type="scientific">candidate division TM6 bacterium JCVI TM6SC1</name>
    <dbReference type="NCBI Taxonomy" id="1306947"/>
    <lineage>
        <taxon>Bacteria</taxon>
        <taxon>Candidatus Babelota</taxon>
        <taxon>Vermiphilus</taxon>
    </lineage>
</organism>
<reference evidence="1 2" key="1">
    <citation type="journal article" date="2013" name="Proc. Natl. Acad. Sci. U.S.A.">
        <title>Candidate phylum TM6 genome recovered from a hospital sink biofilm provides genomic insights into this uncultivated phylum.</title>
        <authorList>
            <person name="McLean J.S."/>
            <person name="Lombardo M.J."/>
            <person name="Badger J.H."/>
            <person name="Edlund A."/>
            <person name="Novotny M."/>
            <person name="Yee-Greenbaum J."/>
            <person name="Vyahhi N."/>
            <person name="Hall A.P."/>
            <person name="Yang Y."/>
            <person name="Dupont C.L."/>
            <person name="Ziegler M.G."/>
            <person name="Chitsaz H."/>
            <person name="Allen A.E."/>
            <person name="Yooseph S."/>
            <person name="Tesler G."/>
            <person name="Pevzner P.A."/>
            <person name="Friedman R.M."/>
            <person name="Nealson K.H."/>
            <person name="Venter J.C."/>
            <person name="Lasken R.S."/>
        </authorList>
    </citation>
    <scope>NUCLEOTIDE SEQUENCE [LARGE SCALE GENOMIC DNA]</scope>
    <source>
        <strain evidence="1 2">TM6SC1</strain>
    </source>
</reference>
<proteinExistence type="predicted"/>
<evidence type="ECO:0000313" key="2">
    <source>
        <dbReference type="Proteomes" id="UP000032214"/>
    </source>
</evidence>
<protein>
    <submittedName>
        <fullName evidence="1">Uncharacterized protein</fullName>
    </submittedName>
</protein>
<evidence type="ECO:0000313" key="1">
    <source>
        <dbReference type="EMBL" id="KIX84953.1"/>
    </source>
</evidence>
<sequence>MKKIIVSILLCMPMVIIAGTWEIGADRLDSNRGVKSIYDSTHSRYLTTDRVSHDLMEGHSFGRLAPAYDPGTRHDPNIQNMFGHAAADNYSGNLDDYSDMRLFNNAKRGPRIRFGEFATRPTHMNRDESEYDLIQDSLEYRD</sequence>
<dbReference type="AlphaFoldDB" id="A0A0D2JKM5"/>
<dbReference type="Proteomes" id="UP000032214">
    <property type="component" value="Unassembled WGS sequence"/>
</dbReference>